<feature type="transmembrane region" description="Helical" evidence="1">
    <location>
        <begin position="12"/>
        <end position="36"/>
    </location>
</feature>
<feature type="transmembrane region" description="Helical" evidence="1">
    <location>
        <begin position="68"/>
        <end position="91"/>
    </location>
</feature>
<protein>
    <submittedName>
        <fullName evidence="2">Uncharacterized protein</fullName>
    </submittedName>
</protein>
<proteinExistence type="predicted"/>
<dbReference type="EMBL" id="JADNRY010000158">
    <property type="protein sequence ID" value="KAF9062924.1"/>
    <property type="molecule type" value="Genomic_DNA"/>
</dbReference>
<name>A0A9P5PC81_9AGAR</name>
<keyword evidence="1" id="KW-0812">Transmembrane</keyword>
<reference evidence="2" key="1">
    <citation type="submission" date="2020-11" db="EMBL/GenBank/DDBJ databases">
        <authorList>
            <consortium name="DOE Joint Genome Institute"/>
            <person name="Ahrendt S."/>
            <person name="Riley R."/>
            <person name="Andreopoulos W."/>
            <person name="Labutti K."/>
            <person name="Pangilinan J."/>
            <person name="Ruiz-Duenas F.J."/>
            <person name="Barrasa J.M."/>
            <person name="Sanchez-Garcia M."/>
            <person name="Camarero S."/>
            <person name="Miyauchi S."/>
            <person name="Serrano A."/>
            <person name="Linde D."/>
            <person name="Babiker R."/>
            <person name="Drula E."/>
            <person name="Ayuso-Fernandez I."/>
            <person name="Pacheco R."/>
            <person name="Padilla G."/>
            <person name="Ferreira P."/>
            <person name="Barriuso J."/>
            <person name="Kellner H."/>
            <person name="Castanera R."/>
            <person name="Alfaro M."/>
            <person name="Ramirez L."/>
            <person name="Pisabarro A.G."/>
            <person name="Kuo A."/>
            <person name="Tritt A."/>
            <person name="Lipzen A."/>
            <person name="He G."/>
            <person name="Yan M."/>
            <person name="Ng V."/>
            <person name="Cullen D."/>
            <person name="Martin F."/>
            <person name="Rosso M.-N."/>
            <person name="Henrissat B."/>
            <person name="Hibbett D."/>
            <person name="Martinez A.T."/>
            <person name="Grigoriev I.V."/>
        </authorList>
    </citation>
    <scope>NUCLEOTIDE SEQUENCE</scope>
    <source>
        <strain evidence="2">AH 40177</strain>
    </source>
</reference>
<organism evidence="2 3">
    <name type="scientific">Rhodocollybia butyracea</name>
    <dbReference type="NCBI Taxonomy" id="206335"/>
    <lineage>
        <taxon>Eukaryota</taxon>
        <taxon>Fungi</taxon>
        <taxon>Dikarya</taxon>
        <taxon>Basidiomycota</taxon>
        <taxon>Agaricomycotina</taxon>
        <taxon>Agaricomycetes</taxon>
        <taxon>Agaricomycetidae</taxon>
        <taxon>Agaricales</taxon>
        <taxon>Marasmiineae</taxon>
        <taxon>Omphalotaceae</taxon>
        <taxon>Rhodocollybia</taxon>
    </lineage>
</organism>
<dbReference type="OrthoDB" id="2686513at2759"/>
<evidence type="ECO:0000313" key="3">
    <source>
        <dbReference type="Proteomes" id="UP000772434"/>
    </source>
</evidence>
<gene>
    <name evidence="2" type="ORF">BDP27DRAFT_1368426</name>
</gene>
<feature type="transmembrane region" description="Helical" evidence="1">
    <location>
        <begin position="98"/>
        <end position="116"/>
    </location>
</feature>
<comment type="caution">
    <text evidence="2">The sequence shown here is derived from an EMBL/GenBank/DDBJ whole genome shotgun (WGS) entry which is preliminary data.</text>
</comment>
<dbReference type="AlphaFoldDB" id="A0A9P5PC81"/>
<sequence>MADISQINSVRLANILFTSALVVLFYDHLITLGILLECLIRWVSTPPACENRNIFTDLKLSSCQSLELYHQVFQSVTQGIVTALFSLRVYALYGCRRAVLVIFMGIAIFGGGTSIASKPFNTPKSGLPHSLKLKQHGRHNFCSAESTYGDPFSPLLYEMVPLISCKIYGFQLSGAGNVMVNRIMALLNLANIISLHPLQGNFSAFVGCLSVTLMSRIVLNLHEAADTGGMPVPTPLDSRIALEHPLLTSLVLSNAPLMNVVQKKASLGCSPTGPGVIMHLSLSSISDVPAGARLRSPGYGQAHEGQGLPKS</sequence>
<accession>A0A9P5PC81</accession>
<keyword evidence="1" id="KW-0472">Membrane</keyword>
<evidence type="ECO:0000313" key="2">
    <source>
        <dbReference type="EMBL" id="KAF9062924.1"/>
    </source>
</evidence>
<dbReference type="Proteomes" id="UP000772434">
    <property type="component" value="Unassembled WGS sequence"/>
</dbReference>
<evidence type="ECO:0000256" key="1">
    <source>
        <dbReference type="SAM" id="Phobius"/>
    </source>
</evidence>
<keyword evidence="1" id="KW-1133">Transmembrane helix</keyword>
<keyword evidence="3" id="KW-1185">Reference proteome</keyword>